<name>A0A0A9D513_ARUDO</name>
<evidence type="ECO:0000313" key="1">
    <source>
        <dbReference type="EMBL" id="JAD81783.1"/>
    </source>
</evidence>
<dbReference type="EMBL" id="GBRH01216112">
    <property type="protein sequence ID" value="JAD81783.1"/>
    <property type="molecule type" value="Transcribed_RNA"/>
</dbReference>
<accession>A0A0A9D513</accession>
<proteinExistence type="predicted"/>
<reference evidence="1" key="2">
    <citation type="journal article" date="2015" name="Data Brief">
        <title>Shoot transcriptome of the giant reed, Arundo donax.</title>
        <authorList>
            <person name="Barrero R.A."/>
            <person name="Guerrero F.D."/>
            <person name="Moolhuijzen P."/>
            <person name="Goolsby J.A."/>
            <person name="Tidwell J."/>
            <person name="Bellgard S.E."/>
            <person name="Bellgard M.I."/>
        </authorList>
    </citation>
    <scope>NUCLEOTIDE SEQUENCE</scope>
    <source>
        <tissue evidence="1">Shoot tissue taken approximately 20 cm above the soil surface</tissue>
    </source>
</reference>
<protein>
    <submittedName>
        <fullName evidence="1">Uncharacterized protein</fullName>
    </submittedName>
</protein>
<reference evidence="1" key="1">
    <citation type="submission" date="2014-09" db="EMBL/GenBank/DDBJ databases">
        <authorList>
            <person name="Magalhaes I.L.F."/>
            <person name="Oliveira U."/>
            <person name="Santos F.R."/>
            <person name="Vidigal T.H.D.A."/>
            <person name="Brescovit A.D."/>
            <person name="Santos A.J."/>
        </authorList>
    </citation>
    <scope>NUCLEOTIDE SEQUENCE</scope>
    <source>
        <tissue evidence="1">Shoot tissue taken approximately 20 cm above the soil surface</tissue>
    </source>
</reference>
<sequence length="17" mass="1989">MACSVFFWPSLWALSLM</sequence>
<organism evidence="1">
    <name type="scientific">Arundo donax</name>
    <name type="common">Giant reed</name>
    <name type="synonym">Donax arundinaceus</name>
    <dbReference type="NCBI Taxonomy" id="35708"/>
    <lineage>
        <taxon>Eukaryota</taxon>
        <taxon>Viridiplantae</taxon>
        <taxon>Streptophyta</taxon>
        <taxon>Embryophyta</taxon>
        <taxon>Tracheophyta</taxon>
        <taxon>Spermatophyta</taxon>
        <taxon>Magnoliopsida</taxon>
        <taxon>Liliopsida</taxon>
        <taxon>Poales</taxon>
        <taxon>Poaceae</taxon>
        <taxon>PACMAD clade</taxon>
        <taxon>Arundinoideae</taxon>
        <taxon>Arundineae</taxon>
        <taxon>Arundo</taxon>
    </lineage>
</organism>
<dbReference type="AlphaFoldDB" id="A0A0A9D513"/>